<reference evidence="2 3" key="1">
    <citation type="submission" date="2024-09" db="EMBL/GenBank/DDBJ databases">
        <title>Laminarin stimulates single cell rates of sulfate reduction while oxygen inhibits transcriptomic activity in coastal marine sediment.</title>
        <authorList>
            <person name="Lindsay M."/>
            <person name="Orcutt B."/>
            <person name="Emerson D."/>
            <person name="Stepanauskas R."/>
            <person name="D'Angelo T."/>
        </authorList>
    </citation>
    <scope>NUCLEOTIDE SEQUENCE [LARGE SCALE GENOMIC DNA]</scope>
    <source>
        <strain evidence="2">SAG AM-311-K15</strain>
    </source>
</reference>
<comment type="caution">
    <text evidence="2">The sequence shown here is derived from an EMBL/GenBank/DDBJ whole genome shotgun (WGS) entry which is preliminary data.</text>
</comment>
<organism evidence="2 3">
    <name type="scientific">candidate division CSSED10-310 bacterium</name>
    <dbReference type="NCBI Taxonomy" id="2855610"/>
    <lineage>
        <taxon>Bacteria</taxon>
        <taxon>Bacteria division CSSED10-310</taxon>
    </lineage>
</organism>
<feature type="transmembrane region" description="Helical" evidence="1">
    <location>
        <begin position="97"/>
        <end position="117"/>
    </location>
</feature>
<keyword evidence="1" id="KW-0472">Membrane</keyword>
<gene>
    <name evidence="2" type="ORF">ACFL27_24440</name>
</gene>
<dbReference type="Proteomes" id="UP001594351">
    <property type="component" value="Unassembled WGS sequence"/>
</dbReference>
<feature type="transmembrane region" description="Helical" evidence="1">
    <location>
        <begin position="231"/>
        <end position="248"/>
    </location>
</feature>
<feature type="transmembrane region" description="Helical" evidence="1">
    <location>
        <begin position="69"/>
        <end position="90"/>
    </location>
</feature>
<evidence type="ECO:0008006" key="4">
    <source>
        <dbReference type="Google" id="ProtNLM"/>
    </source>
</evidence>
<proteinExistence type="predicted"/>
<evidence type="ECO:0000313" key="3">
    <source>
        <dbReference type="Proteomes" id="UP001594351"/>
    </source>
</evidence>
<keyword evidence="1" id="KW-0812">Transmembrane</keyword>
<evidence type="ECO:0000256" key="1">
    <source>
        <dbReference type="SAM" id="Phobius"/>
    </source>
</evidence>
<feature type="transmembrane region" description="Helical" evidence="1">
    <location>
        <begin position="254"/>
        <end position="273"/>
    </location>
</feature>
<name>A0ABV6Z4I1_UNCC1</name>
<evidence type="ECO:0000313" key="2">
    <source>
        <dbReference type="EMBL" id="MFC1853358.1"/>
    </source>
</evidence>
<feature type="transmembrane region" description="Helical" evidence="1">
    <location>
        <begin position="189"/>
        <end position="210"/>
    </location>
</feature>
<feature type="transmembrane region" description="Helical" evidence="1">
    <location>
        <begin position="153"/>
        <end position="183"/>
    </location>
</feature>
<accession>A0ABV6Z4I1</accession>
<protein>
    <recommendedName>
        <fullName evidence="4">Glycosyltransferase RgtA/B/C/D-like domain-containing protein</fullName>
    </recommendedName>
</protein>
<keyword evidence="1" id="KW-1133">Transmembrane helix</keyword>
<keyword evidence="3" id="KW-1185">Reference proteome</keyword>
<feature type="transmembrane region" description="Helical" evidence="1">
    <location>
        <begin position="123"/>
        <end position="141"/>
    </location>
</feature>
<dbReference type="EMBL" id="JBHPBY010000480">
    <property type="protein sequence ID" value="MFC1853358.1"/>
    <property type="molecule type" value="Genomic_DNA"/>
</dbReference>
<sequence>MLVAFSILYLGIRAYRGNDNLVGEGDRDNAVVMVASGLLNGNFVYSQSTQLGNVITTGPTSGLISAPSVALIGSNHLTSVILFLVLIFALYRKREQFMLAVSIAYMVFHNHFNWGYWEGGDEILYGWFFLIPAVFLVEKLLKDNQKPGAKKLIMIGVLFGLSVGCRISYALPIGLIGMILFFRKYFVESITIGFVTLLSFVLVSLPYIYLGSPLEFWEWLNGIWLHRRSEMYIMIMIVVILGLTFLQIKKNLPLSFFVVVTAMLGHFFANMFFVRWQTYYYMFPLLFWLPEWITIYLRKLGDQGKVPKSIFT</sequence>